<dbReference type="InterPro" id="IPR004839">
    <property type="entry name" value="Aminotransferase_I/II_large"/>
</dbReference>
<dbReference type="InterPro" id="IPR036388">
    <property type="entry name" value="WH-like_DNA-bd_sf"/>
</dbReference>
<organism evidence="8 9">
    <name type="scientific">Streptomyces viridochromogenes Tue57</name>
    <dbReference type="NCBI Taxonomy" id="1160705"/>
    <lineage>
        <taxon>Bacteria</taxon>
        <taxon>Bacillati</taxon>
        <taxon>Actinomycetota</taxon>
        <taxon>Actinomycetes</taxon>
        <taxon>Kitasatosporales</taxon>
        <taxon>Streptomycetaceae</taxon>
        <taxon>Streptomyces</taxon>
    </lineage>
</organism>
<dbReference type="PROSITE" id="PS50949">
    <property type="entry name" value="HTH_GNTR"/>
    <property type="match status" value="1"/>
</dbReference>
<dbReference type="GO" id="GO:0030170">
    <property type="term" value="F:pyridoxal phosphate binding"/>
    <property type="evidence" value="ECO:0007669"/>
    <property type="project" value="InterPro"/>
</dbReference>
<dbReference type="PANTHER" id="PTHR46577:SF1">
    <property type="entry name" value="HTH-TYPE TRANSCRIPTIONAL REGULATORY PROTEIN GABR"/>
    <property type="match status" value="1"/>
</dbReference>
<keyword evidence="2" id="KW-0663">Pyridoxal phosphate</keyword>
<dbReference type="CDD" id="cd00609">
    <property type="entry name" value="AAT_like"/>
    <property type="match status" value="1"/>
</dbReference>
<evidence type="ECO:0000259" key="7">
    <source>
        <dbReference type="PROSITE" id="PS50949"/>
    </source>
</evidence>
<dbReference type="CDD" id="cd07377">
    <property type="entry name" value="WHTH_GntR"/>
    <property type="match status" value="1"/>
</dbReference>
<reference evidence="8 9" key="1">
    <citation type="journal article" date="2013" name="Genome Announc.">
        <title>Draft Genome Sequence of Streptomyces viridochromogenes Strain Tu57, Producer of Avilamycin.</title>
        <authorList>
            <person name="Gruning B.A."/>
            <person name="Erxleben A."/>
            <person name="Hahnlein A."/>
            <person name="Gunther S."/>
        </authorList>
    </citation>
    <scope>NUCLEOTIDE SEQUENCE [LARGE SCALE GENOMIC DNA]</scope>
    <source>
        <strain evidence="8 9">Tue57</strain>
    </source>
</reference>
<feature type="region of interest" description="Disordered" evidence="6">
    <location>
        <begin position="91"/>
        <end position="111"/>
    </location>
</feature>
<dbReference type="InterPro" id="IPR036390">
    <property type="entry name" value="WH_DNA-bd_sf"/>
</dbReference>
<protein>
    <submittedName>
        <fullName evidence="8">Putative GntR family transcriptional regulator</fullName>
    </submittedName>
</protein>
<dbReference type="InterPro" id="IPR015421">
    <property type="entry name" value="PyrdxlP-dep_Trfase_major"/>
</dbReference>
<dbReference type="SUPFAM" id="SSF46785">
    <property type="entry name" value="Winged helix' DNA-binding domain"/>
    <property type="match status" value="1"/>
</dbReference>
<dbReference type="Proteomes" id="UP000011205">
    <property type="component" value="Unassembled WGS sequence"/>
</dbReference>
<evidence type="ECO:0000313" key="8">
    <source>
        <dbReference type="EMBL" id="ELS55747.1"/>
    </source>
</evidence>
<keyword evidence="5" id="KW-0804">Transcription</keyword>
<feature type="domain" description="HTH gntR-type" evidence="7">
    <location>
        <begin position="19"/>
        <end position="87"/>
    </location>
</feature>
<dbReference type="SUPFAM" id="SSF53383">
    <property type="entry name" value="PLP-dependent transferases"/>
    <property type="match status" value="1"/>
</dbReference>
<evidence type="ECO:0000256" key="3">
    <source>
        <dbReference type="ARBA" id="ARBA00023015"/>
    </source>
</evidence>
<keyword evidence="3" id="KW-0805">Transcription regulation</keyword>
<evidence type="ECO:0000256" key="6">
    <source>
        <dbReference type="SAM" id="MobiDB-lite"/>
    </source>
</evidence>
<dbReference type="PATRIC" id="fig|1160705.3.peg.3292"/>
<dbReference type="Gene3D" id="1.10.10.10">
    <property type="entry name" value="Winged helix-like DNA-binding domain superfamily/Winged helix DNA-binding domain"/>
    <property type="match status" value="1"/>
</dbReference>
<evidence type="ECO:0000256" key="1">
    <source>
        <dbReference type="ARBA" id="ARBA00005384"/>
    </source>
</evidence>
<dbReference type="PRINTS" id="PR00035">
    <property type="entry name" value="HTHGNTR"/>
</dbReference>
<dbReference type="InterPro" id="IPR015424">
    <property type="entry name" value="PyrdxlP-dep_Trfase"/>
</dbReference>
<dbReference type="RefSeq" id="WP_003998658.1">
    <property type="nucleotide sequence ID" value="NZ_AMLP01000103.1"/>
</dbReference>
<dbReference type="SMART" id="SM00345">
    <property type="entry name" value="HTH_GNTR"/>
    <property type="match status" value="1"/>
</dbReference>
<comment type="similarity">
    <text evidence="1">In the C-terminal section; belongs to the class-I pyridoxal-phosphate-dependent aminotransferase family.</text>
</comment>
<gene>
    <name evidence="8" type="ORF">STVIR_3320</name>
</gene>
<dbReference type="InterPro" id="IPR000524">
    <property type="entry name" value="Tscrpt_reg_HTH_GntR"/>
</dbReference>
<comment type="caution">
    <text evidence="8">The sequence shown here is derived from an EMBL/GenBank/DDBJ whole genome shotgun (WGS) entry which is preliminary data.</text>
</comment>
<dbReference type="EMBL" id="AMLP01000103">
    <property type="protein sequence ID" value="ELS55747.1"/>
    <property type="molecule type" value="Genomic_DNA"/>
</dbReference>
<evidence type="ECO:0000256" key="4">
    <source>
        <dbReference type="ARBA" id="ARBA00023125"/>
    </source>
</evidence>
<sequence length="468" mass="49976">MPKPWATLGIDLHLEPTGPGLRRGLTDALREAVRTGRLAPGTRLPSSRSLAADLGIARNTVAEAYAELVAEGWLTARQGSATRVADRTVIAPTGATAPPRAPAPPRPERPRPAYDLVPGTPDLASFPRAEWLKAARRAFLAAPHRALGYGDPRGRPELRTALAGYLSRARGVRADPEHIVVCAGFVHGLQLLGTVLRGRGVQTVAVESYGLVPHWKQLTAAGPATVPLPFDELGTDPAALTHEGAVLLTPAHQFPMGVPLHRDRRATVVDWARRTGGLVLEDDYDGEFRYDRQPVGALQGLDPDHVVYLGTASKSLAPGLRLAWMVLPPPLVAEVTAAKGGVDTCGAPDQLTLAEFLTSGAYDRHVRAARLRYRRRRDALVRALADHAPHLQVTGIAAGLHAVLRLPPGAERSVVQAATWQGLALHGLTFYRHEAAAVEPLDALVVGYGTPPDHAWAGALEALCRVLP</sequence>
<evidence type="ECO:0000256" key="5">
    <source>
        <dbReference type="ARBA" id="ARBA00023163"/>
    </source>
</evidence>
<dbReference type="Gene3D" id="3.40.640.10">
    <property type="entry name" value="Type I PLP-dependent aspartate aminotransferase-like (Major domain)"/>
    <property type="match status" value="1"/>
</dbReference>
<dbReference type="Pfam" id="PF00155">
    <property type="entry name" value="Aminotran_1_2"/>
    <property type="match status" value="1"/>
</dbReference>
<dbReference type="GO" id="GO:0003700">
    <property type="term" value="F:DNA-binding transcription factor activity"/>
    <property type="evidence" value="ECO:0007669"/>
    <property type="project" value="InterPro"/>
</dbReference>
<keyword evidence="4" id="KW-0238">DNA-binding</keyword>
<dbReference type="PANTHER" id="PTHR46577">
    <property type="entry name" value="HTH-TYPE TRANSCRIPTIONAL REGULATORY PROTEIN GABR"/>
    <property type="match status" value="1"/>
</dbReference>
<dbReference type="Pfam" id="PF00392">
    <property type="entry name" value="GntR"/>
    <property type="match status" value="1"/>
</dbReference>
<accession>L8PK58</accession>
<dbReference type="GO" id="GO:0003677">
    <property type="term" value="F:DNA binding"/>
    <property type="evidence" value="ECO:0007669"/>
    <property type="project" value="UniProtKB-KW"/>
</dbReference>
<evidence type="ECO:0000313" key="9">
    <source>
        <dbReference type="Proteomes" id="UP000011205"/>
    </source>
</evidence>
<dbReference type="InterPro" id="IPR051446">
    <property type="entry name" value="HTH_trans_reg/aminotransferase"/>
</dbReference>
<proteinExistence type="inferred from homology"/>
<dbReference type="AlphaFoldDB" id="L8PK58"/>
<evidence type="ECO:0000256" key="2">
    <source>
        <dbReference type="ARBA" id="ARBA00022898"/>
    </source>
</evidence>
<name>L8PK58_STRVR</name>